<comment type="caution">
    <text evidence="1">The sequence shown here is derived from an EMBL/GenBank/DDBJ whole genome shotgun (WGS) entry which is preliminary data.</text>
</comment>
<dbReference type="Proteomes" id="UP001144341">
    <property type="component" value="Unassembled WGS sequence"/>
</dbReference>
<reference evidence="1" key="1">
    <citation type="submission" date="2022-12" db="EMBL/GenBank/DDBJ databases">
        <title>Genome sequence of SJ11.</title>
        <authorList>
            <person name="Woo H."/>
        </authorList>
    </citation>
    <scope>NUCLEOTIDE SEQUENCE</scope>
    <source>
        <strain evidence="1">SJ11</strain>
    </source>
</reference>
<protein>
    <recommendedName>
        <fullName evidence="3">Lacal_2735 family protein</fullName>
    </recommendedName>
</protein>
<evidence type="ECO:0008006" key="3">
    <source>
        <dbReference type="Google" id="ProtNLM"/>
    </source>
</evidence>
<evidence type="ECO:0000313" key="1">
    <source>
        <dbReference type="EMBL" id="MCZ4224839.1"/>
    </source>
</evidence>
<dbReference type="RefSeq" id="WP_269416502.1">
    <property type="nucleotide sequence ID" value="NZ_JAPWGL010000004.1"/>
</dbReference>
<evidence type="ECO:0000313" key="2">
    <source>
        <dbReference type="Proteomes" id="UP001144341"/>
    </source>
</evidence>
<proteinExistence type="predicted"/>
<keyword evidence="2" id="KW-1185">Reference proteome</keyword>
<accession>A0ABT4L0X5</accession>
<dbReference type="EMBL" id="JAPWGL010000004">
    <property type="protein sequence ID" value="MCZ4224839.1"/>
    <property type="molecule type" value="Genomic_DNA"/>
</dbReference>
<sequence>MKRLDQKFLDKLRQYQRVKSKPVLSEKYFSELIESFVKAYKKIRSPKK</sequence>
<organism evidence="1 2">
    <name type="scientific">Pedobacter rhodius</name>
    <dbReference type="NCBI Taxonomy" id="3004098"/>
    <lineage>
        <taxon>Bacteria</taxon>
        <taxon>Pseudomonadati</taxon>
        <taxon>Bacteroidota</taxon>
        <taxon>Sphingobacteriia</taxon>
        <taxon>Sphingobacteriales</taxon>
        <taxon>Sphingobacteriaceae</taxon>
        <taxon>Pedobacter</taxon>
    </lineage>
</organism>
<gene>
    <name evidence="1" type="ORF">O0931_16120</name>
</gene>
<name>A0ABT4L0X5_9SPHI</name>